<sequence>MKRIEAIRTGQTALGIELGSTRIKAVLIDQHYEPIAAGSYDWENQLENGIWTYSLDDIWKGLQSSYQQLVDVVSEEYDTTLTTIGAIGFSAMMHGYLAFDQHDELLVPFRTWRNAITAEAEEKLSKAFHYTIPQRWSIAHLYQAILNKETYLKDLSYFTTLAGYIHWQLTGQKVLGVGDASGMFPIDRQTKGYDAQKIAIFDQLAQAEGFMQPLETLLPEIRLAGEVAGTLTEKGAKLLDLSGNLSAGIPVCPPEGDAGTGMVATNSVGLRTGNVSAGTSAFAMIVLDKELVNIHPEIDQVTTPDGSPVAMVHTNNCSSEINAWVKIFKEFSESLGVTIDTQQIYETLFLKALQGESDCGGLLSYGYHSGENITKMEQGRPLFVRQPDSKFDLANFMRMHLSSAFGAMRLGMEILKSEQVTIDRLVAHGGIFKTPKVAQTILASAMEAPVTVMETAGEGGAWGIALLAAYLRSADGMTLEEFLAKEVFSTSEGLTIEPKEADLKGYEKFIELYEKGLPIEASAIVSMEEGVREC</sequence>
<evidence type="ECO:0000256" key="1">
    <source>
        <dbReference type="ARBA" id="ARBA00009156"/>
    </source>
</evidence>
<dbReference type="Pfam" id="PF02782">
    <property type="entry name" value="FGGY_C"/>
    <property type="match status" value="1"/>
</dbReference>
<dbReference type="GO" id="GO:0016301">
    <property type="term" value="F:kinase activity"/>
    <property type="evidence" value="ECO:0007669"/>
    <property type="project" value="UniProtKB-KW"/>
</dbReference>
<gene>
    <name evidence="6" type="ORF">HI921_11820</name>
</gene>
<feature type="domain" description="Carbohydrate kinase FGGY N-terminal" evidence="4">
    <location>
        <begin position="13"/>
        <end position="258"/>
    </location>
</feature>
<feature type="domain" description="Carbohydrate kinase FGGY C-terminal" evidence="5">
    <location>
        <begin position="274"/>
        <end position="470"/>
    </location>
</feature>
<dbReference type="SUPFAM" id="SSF53067">
    <property type="entry name" value="Actin-like ATPase domain"/>
    <property type="match status" value="2"/>
</dbReference>
<name>A0A848MTE4_ENTMU</name>
<protein>
    <submittedName>
        <fullName evidence="6">FGGY-family carbohydrate kinase</fullName>
    </submittedName>
</protein>
<dbReference type="InterPro" id="IPR018484">
    <property type="entry name" value="FGGY_N"/>
</dbReference>
<evidence type="ECO:0000259" key="5">
    <source>
        <dbReference type="Pfam" id="PF02782"/>
    </source>
</evidence>
<evidence type="ECO:0000313" key="6">
    <source>
        <dbReference type="EMBL" id="NMP59137.1"/>
    </source>
</evidence>
<dbReference type="PANTHER" id="PTHR43095:SF5">
    <property type="entry name" value="XYLULOSE KINASE"/>
    <property type="match status" value="1"/>
</dbReference>
<dbReference type="AlphaFoldDB" id="A0A848MTE4"/>
<dbReference type="GO" id="GO:0005975">
    <property type="term" value="P:carbohydrate metabolic process"/>
    <property type="evidence" value="ECO:0007669"/>
    <property type="project" value="InterPro"/>
</dbReference>
<keyword evidence="2" id="KW-0808">Transferase</keyword>
<evidence type="ECO:0000256" key="3">
    <source>
        <dbReference type="ARBA" id="ARBA00022777"/>
    </source>
</evidence>
<dbReference type="Proteomes" id="UP000557857">
    <property type="component" value="Unassembled WGS sequence"/>
</dbReference>
<comment type="caution">
    <text evidence="6">The sequence shown here is derived from an EMBL/GenBank/DDBJ whole genome shotgun (WGS) entry which is preliminary data.</text>
</comment>
<keyword evidence="3 6" id="KW-0418">Kinase</keyword>
<accession>A0A848MTE4</accession>
<proteinExistence type="inferred from homology"/>
<evidence type="ECO:0000256" key="2">
    <source>
        <dbReference type="ARBA" id="ARBA00022679"/>
    </source>
</evidence>
<comment type="similarity">
    <text evidence="1">Belongs to the FGGY kinase family.</text>
</comment>
<dbReference type="CDD" id="cd07809">
    <property type="entry name" value="ASKHA_NBD_FGGY_BaXK-like"/>
    <property type="match status" value="1"/>
</dbReference>
<dbReference type="PANTHER" id="PTHR43095">
    <property type="entry name" value="SUGAR KINASE"/>
    <property type="match status" value="1"/>
</dbReference>
<dbReference type="Gene3D" id="3.30.420.40">
    <property type="match status" value="2"/>
</dbReference>
<dbReference type="Pfam" id="PF00370">
    <property type="entry name" value="FGGY_N"/>
    <property type="match status" value="1"/>
</dbReference>
<evidence type="ECO:0000259" key="4">
    <source>
        <dbReference type="Pfam" id="PF00370"/>
    </source>
</evidence>
<evidence type="ECO:0000313" key="7">
    <source>
        <dbReference type="Proteomes" id="UP000557857"/>
    </source>
</evidence>
<dbReference type="InterPro" id="IPR018485">
    <property type="entry name" value="FGGY_C"/>
</dbReference>
<reference evidence="6 7" key="1">
    <citation type="submission" date="2020-04" db="EMBL/GenBank/DDBJ databases">
        <authorList>
            <person name="Abaymova A."/>
            <person name="Teymurazov M."/>
            <person name="Tazyna O."/>
            <person name="Chatushin Y."/>
            <person name="Svetoch E."/>
            <person name="Pereligyn V."/>
            <person name="Pohylenko V."/>
            <person name="Platonov M."/>
            <person name="Kartsev N."/>
            <person name="Skryabin Y."/>
            <person name="Sizova A."/>
            <person name="Solomentsev V."/>
            <person name="Kislichkina A."/>
            <person name="Bogun A."/>
        </authorList>
    </citation>
    <scope>NUCLEOTIDE SEQUENCE [LARGE SCALE GENOMIC DNA]</scope>
    <source>
        <strain evidence="7">SCPM-O-B-8398 (E28)</strain>
    </source>
</reference>
<dbReference type="EMBL" id="JABCAG010000038">
    <property type="protein sequence ID" value="NMP59137.1"/>
    <property type="molecule type" value="Genomic_DNA"/>
</dbReference>
<dbReference type="InterPro" id="IPR050406">
    <property type="entry name" value="FGGY_Carb_Kinase"/>
</dbReference>
<organism evidence="6 7">
    <name type="scientific">Enterococcus mundtii</name>
    <dbReference type="NCBI Taxonomy" id="53346"/>
    <lineage>
        <taxon>Bacteria</taxon>
        <taxon>Bacillati</taxon>
        <taxon>Bacillota</taxon>
        <taxon>Bacilli</taxon>
        <taxon>Lactobacillales</taxon>
        <taxon>Enterococcaceae</taxon>
        <taxon>Enterococcus</taxon>
    </lineage>
</organism>
<dbReference type="InterPro" id="IPR043129">
    <property type="entry name" value="ATPase_NBD"/>
</dbReference>